<comment type="caution">
    <text evidence="4">Lacks conserved residue(s) required for the propagation of feature annotation.</text>
</comment>
<dbReference type="PANTHER" id="PTHR14226">
    <property type="entry name" value="NEUROPATHY TARGET ESTERASE/SWISS CHEESE D.MELANOGASTER"/>
    <property type="match status" value="1"/>
</dbReference>
<dbReference type="Gene3D" id="3.40.1090.10">
    <property type="entry name" value="Cytosolic phospholipase A2 catalytic domain"/>
    <property type="match status" value="2"/>
</dbReference>
<dbReference type="PROSITE" id="PS51635">
    <property type="entry name" value="PNPLA"/>
    <property type="match status" value="1"/>
</dbReference>
<dbReference type="Proteomes" id="UP001407347">
    <property type="component" value="Unassembled WGS sequence"/>
</dbReference>
<evidence type="ECO:0000256" key="3">
    <source>
        <dbReference type="ARBA" id="ARBA00023098"/>
    </source>
</evidence>
<dbReference type="InterPro" id="IPR002641">
    <property type="entry name" value="PNPLA_dom"/>
</dbReference>
<gene>
    <name evidence="6" type="ORF">PUR29_33450</name>
</gene>
<keyword evidence="7" id="KW-1185">Reference proteome</keyword>
<keyword evidence="3" id="KW-0443">Lipid metabolism</keyword>
<dbReference type="InterPro" id="IPR016035">
    <property type="entry name" value="Acyl_Trfase/lysoPLipase"/>
</dbReference>
<evidence type="ECO:0000256" key="1">
    <source>
        <dbReference type="ARBA" id="ARBA00022801"/>
    </source>
</evidence>
<keyword evidence="1" id="KW-0378">Hydrolase</keyword>
<feature type="domain" description="PNPLA" evidence="5">
    <location>
        <begin position="24"/>
        <end position="207"/>
    </location>
</feature>
<evidence type="ECO:0000313" key="7">
    <source>
        <dbReference type="Proteomes" id="UP001407347"/>
    </source>
</evidence>
<sequence length="338" mass="36162">MTAPIDPAPHHAHSAPRAPRTLSLALQGGGSFGAFTWGVLDRLLEEDDLVIDAVSSTNAGSVNAVVMAAGLIAGGRPEARRHLDRFWKRISETAPPQLGPAVTVFTDITSRWLSPYQSNPFNHDALDRLLADAVDFDALRAAPPFKLLVAATAVSDGATRIFRETELVREIVLASGCIPLKSQAIEIEGRRYWDGGYSANPPLIPLVEASDAPAILLVQIVPSLGQGAPCSAPDIIRRLEQITFDGVLQRELSALRTMVDLSWSGGGRSALAAKLRALALHRVSAEDHHPALQDESTADLGWRFLLRLREAGRGAAEAWLAEGTRLPAGRAAPLRSVG</sequence>
<evidence type="ECO:0000256" key="2">
    <source>
        <dbReference type="ARBA" id="ARBA00022963"/>
    </source>
</evidence>
<protein>
    <submittedName>
        <fullName evidence="6">Patatin-like phospholipase family protein</fullName>
    </submittedName>
</protein>
<reference evidence="6 7" key="1">
    <citation type="journal article" date="2023" name="PLoS ONE">
        <title>Complete genome assembly of Hawai'i environmental nontuberculous mycobacteria reveals unexpected co-isolation with methylobacteria.</title>
        <authorList>
            <person name="Hendrix J."/>
            <person name="Epperson L.E."/>
            <person name="Tong E.I."/>
            <person name="Chan Y.L."/>
            <person name="Hasan N.A."/>
            <person name="Dawrs S.N."/>
            <person name="Norton G.J."/>
            <person name="Virdi R."/>
            <person name="Crooks J.L."/>
            <person name="Chan E.D."/>
            <person name="Honda J.R."/>
            <person name="Strong M."/>
        </authorList>
    </citation>
    <scope>NUCLEOTIDE SEQUENCE [LARGE SCALE GENOMIC DNA]</scope>
    <source>
        <strain evidence="6 7">NJH_HI04-1</strain>
    </source>
</reference>
<evidence type="ECO:0000256" key="4">
    <source>
        <dbReference type="PROSITE-ProRule" id="PRU01161"/>
    </source>
</evidence>
<feature type="short sequence motif" description="GXGXXG" evidence="4">
    <location>
        <begin position="28"/>
        <end position="33"/>
    </location>
</feature>
<accession>A0ABV0A3K0</accession>
<dbReference type="EMBL" id="JAQYXP010000005">
    <property type="protein sequence ID" value="MEN3238351.1"/>
    <property type="molecule type" value="Genomic_DNA"/>
</dbReference>
<feature type="short sequence motif" description="DGA/G" evidence="4">
    <location>
        <begin position="194"/>
        <end position="196"/>
    </location>
</feature>
<keyword evidence="2" id="KW-0442">Lipid degradation</keyword>
<evidence type="ECO:0000313" key="6">
    <source>
        <dbReference type="EMBL" id="MEN3238351.1"/>
    </source>
</evidence>
<comment type="caution">
    <text evidence="6">The sequence shown here is derived from an EMBL/GenBank/DDBJ whole genome shotgun (WGS) entry which is preliminary data.</text>
</comment>
<dbReference type="InterPro" id="IPR050301">
    <property type="entry name" value="NTE"/>
</dbReference>
<proteinExistence type="predicted"/>
<dbReference type="PANTHER" id="PTHR14226:SF78">
    <property type="entry name" value="SLR0060 PROTEIN"/>
    <property type="match status" value="1"/>
</dbReference>
<dbReference type="RefSeq" id="WP_346013625.1">
    <property type="nucleotide sequence ID" value="NZ_JAQYXP010000005.1"/>
</dbReference>
<name>A0ABV0A3K0_9HYPH</name>
<organism evidence="6 7">
    <name type="scientific">Methylobacterium ajmalii</name>
    <dbReference type="NCBI Taxonomy" id="2738439"/>
    <lineage>
        <taxon>Bacteria</taxon>
        <taxon>Pseudomonadati</taxon>
        <taxon>Pseudomonadota</taxon>
        <taxon>Alphaproteobacteria</taxon>
        <taxon>Hyphomicrobiales</taxon>
        <taxon>Methylobacteriaceae</taxon>
        <taxon>Methylobacterium</taxon>
    </lineage>
</organism>
<dbReference type="Pfam" id="PF01734">
    <property type="entry name" value="Patatin"/>
    <property type="match status" value="1"/>
</dbReference>
<dbReference type="SUPFAM" id="SSF52151">
    <property type="entry name" value="FabD/lysophospholipase-like"/>
    <property type="match status" value="1"/>
</dbReference>
<evidence type="ECO:0000259" key="5">
    <source>
        <dbReference type="PROSITE" id="PS51635"/>
    </source>
</evidence>